<evidence type="ECO:0000256" key="3">
    <source>
        <dbReference type="ARBA" id="ARBA00022737"/>
    </source>
</evidence>
<dbReference type="GO" id="GO:0000976">
    <property type="term" value="F:transcription cis-regulatory region binding"/>
    <property type="evidence" value="ECO:0007669"/>
    <property type="project" value="TreeGrafter"/>
</dbReference>
<keyword evidence="3" id="KW-0677">Repeat</keyword>
<evidence type="ECO:0000259" key="8">
    <source>
        <dbReference type="PROSITE" id="PS51740"/>
    </source>
</evidence>
<keyword evidence="2 7" id="KW-0963">Cytoplasm</keyword>
<dbReference type="InterPro" id="IPR035642">
    <property type="entry name" value="MraZ_N"/>
</dbReference>
<sequence length="141" mass="16446">MLLGEYRHNVDTKGRLIIPAKFREQLGPKFMVTRGLDGCLFGYPQAEWEKVQTEINQLPFNKRDARTFARLFFSAATECELDKQGRINLPEPLLQYAHLQKQCVLAGVSSRFEIWDAEKWDNYNDQAQDDFNEIAENLLDF</sequence>
<evidence type="ECO:0000256" key="1">
    <source>
        <dbReference type="ARBA" id="ARBA00013860"/>
    </source>
</evidence>
<dbReference type="GO" id="GO:2000143">
    <property type="term" value="P:negative regulation of DNA-templated transcription initiation"/>
    <property type="evidence" value="ECO:0007669"/>
    <property type="project" value="TreeGrafter"/>
</dbReference>
<dbReference type="Pfam" id="PF02381">
    <property type="entry name" value="MraZ"/>
    <property type="match status" value="2"/>
</dbReference>
<comment type="similarity">
    <text evidence="7">Belongs to the MraZ family.</text>
</comment>
<dbReference type="GO" id="GO:0009295">
    <property type="term" value="C:nucleoid"/>
    <property type="evidence" value="ECO:0007669"/>
    <property type="project" value="UniProtKB-SubCell"/>
</dbReference>
<dbReference type="PANTHER" id="PTHR34701">
    <property type="entry name" value="TRANSCRIPTIONAL REGULATOR MRAZ"/>
    <property type="match status" value="1"/>
</dbReference>
<keyword evidence="5 7" id="KW-0238">DNA-binding</keyword>
<dbReference type="FunFam" id="3.40.1550.20:FF:000002">
    <property type="entry name" value="Transcriptional regulator MraZ"/>
    <property type="match status" value="1"/>
</dbReference>
<gene>
    <name evidence="7 9" type="primary">mraZ</name>
    <name evidence="9" type="ORF">M3M40_01300</name>
</gene>
<dbReference type="CDD" id="cd16321">
    <property type="entry name" value="MraZ_C"/>
    <property type="match status" value="1"/>
</dbReference>
<organism evidence="9 10">
    <name type="scientific">Fructilactobacillus cliffordii</name>
    <dbReference type="NCBI Taxonomy" id="2940299"/>
    <lineage>
        <taxon>Bacteria</taxon>
        <taxon>Bacillati</taxon>
        <taxon>Bacillota</taxon>
        <taxon>Bacilli</taxon>
        <taxon>Lactobacillales</taxon>
        <taxon>Lactobacillaceae</taxon>
        <taxon>Fructilactobacillus</taxon>
    </lineage>
</organism>
<dbReference type="RefSeq" id="WP_252767000.1">
    <property type="nucleotide sequence ID" value="NZ_CP097117.1"/>
</dbReference>
<evidence type="ECO:0000256" key="4">
    <source>
        <dbReference type="ARBA" id="ARBA00023015"/>
    </source>
</evidence>
<dbReference type="PANTHER" id="PTHR34701:SF1">
    <property type="entry name" value="TRANSCRIPTIONAL REGULATOR MRAZ"/>
    <property type="match status" value="1"/>
</dbReference>
<evidence type="ECO:0000256" key="7">
    <source>
        <dbReference type="HAMAP-Rule" id="MF_01008"/>
    </source>
</evidence>
<dbReference type="InterPro" id="IPR003444">
    <property type="entry name" value="MraZ"/>
</dbReference>
<evidence type="ECO:0000256" key="6">
    <source>
        <dbReference type="ARBA" id="ARBA00023163"/>
    </source>
</evidence>
<keyword evidence="10" id="KW-1185">Reference proteome</keyword>
<dbReference type="InterPro" id="IPR007159">
    <property type="entry name" value="SpoVT-AbrB_dom"/>
</dbReference>
<dbReference type="CDD" id="cd16320">
    <property type="entry name" value="MraZ_N"/>
    <property type="match status" value="1"/>
</dbReference>
<dbReference type="InterPro" id="IPR038619">
    <property type="entry name" value="MraZ_sf"/>
</dbReference>
<dbReference type="NCBIfam" id="TIGR00242">
    <property type="entry name" value="division/cell wall cluster transcriptional repressor MraZ"/>
    <property type="match status" value="1"/>
</dbReference>
<dbReference type="Proteomes" id="UP001055911">
    <property type="component" value="Chromosome"/>
</dbReference>
<dbReference type="GO" id="GO:0005737">
    <property type="term" value="C:cytoplasm"/>
    <property type="evidence" value="ECO:0007669"/>
    <property type="project" value="UniProtKB-UniRule"/>
</dbReference>
<evidence type="ECO:0000313" key="9">
    <source>
        <dbReference type="EMBL" id="USS89450.1"/>
    </source>
</evidence>
<protein>
    <recommendedName>
        <fullName evidence="1 7">Transcriptional regulator MraZ</fullName>
    </recommendedName>
</protein>
<dbReference type="InterPro" id="IPR037914">
    <property type="entry name" value="SpoVT-AbrB_sf"/>
</dbReference>
<keyword evidence="4 7" id="KW-0805">Transcription regulation</keyword>
<keyword evidence="6 7" id="KW-0804">Transcription</keyword>
<reference evidence="9" key="1">
    <citation type="submission" date="2022-05" db="EMBL/GenBank/DDBJ databases">
        <authorList>
            <person name="Oliphant S.A."/>
            <person name="Watson-Haigh N.S."/>
            <person name="Sumby K.M."/>
            <person name="Gardner J.M."/>
            <person name="Jiranek V."/>
        </authorList>
    </citation>
    <scope>NUCLEOTIDE SEQUENCE</scope>
    <source>
        <strain evidence="9">KI4_B1</strain>
    </source>
</reference>
<dbReference type="EMBL" id="CP097119">
    <property type="protein sequence ID" value="USS89450.1"/>
    <property type="molecule type" value="Genomic_DNA"/>
</dbReference>
<dbReference type="GO" id="GO:0003700">
    <property type="term" value="F:DNA-binding transcription factor activity"/>
    <property type="evidence" value="ECO:0007669"/>
    <property type="project" value="UniProtKB-UniRule"/>
</dbReference>
<dbReference type="SUPFAM" id="SSF89447">
    <property type="entry name" value="AbrB/MazE/MraZ-like"/>
    <property type="match status" value="1"/>
</dbReference>
<feature type="domain" description="SpoVT-AbrB" evidence="8">
    <location>
        <begin position="5"/>
        <end position="47"/>
    </location>
</feature>
<accession>A0A9Q9E265</accession>
<comment type="subunit">
    <text evidence="7">Forms oligomers.</text>
</comment>
<name>A0A9Q9E265_9LACO</name>
<dbReference type="InterPro" id="IPR020603">
    <property type="entry name" value="MraZ_dom"/>
</dbReference>
<proteinExistence type="inferred from homology"/>
<comment type="subcellular location">
    <subcellularLocation>
        <location evidence="7">Cytoplasm</location>
        <location evidence="7">Nucleoid</location>
    </subcellularLocation>
</comment>
<evidence type="ECO:0000313" key="10">
    <source>
        <dbReference type="Proteomes" id="UP001055911"/>
    </source>
</evidence>
<dbReference type="InterPro" id="IPR035644">
    <property type="entry name" value="MraZ_C"/>
</dbReference>
<feature type="domain" description="SpoVT-AbrB" evidence="8">
    <location>
        <begin position="76"/>
        <end position="119"/>
    </location>
</feature>
<dbReference type="Gene3D" id="3.40.1550.20">
    <property type="entry name" value="Transcriptional regulator MraZ domain"/>
    <property type="match status" value="1"/>
</dbReference>
<evidence type="ECO:0000256" key="5">
    <source>
        <dbReference type="ARBA" id="ARBA00023125"/>
    </source>
</evidence>
<dbReference type="HAMAP" id="MF_01008">
    <property type="entry name" value="MraZ"/>
    <property type="match status" value="1"/>
</dbReference>
<dbReference type="AlphaFoldDB" id="A0A9Q9E265"/>
<evidence type="ECO:0000256" key="2">
    <source>
        <dbReference type="ARBA" id="ARBA00022490"/>
    </source>
</evidence>
<dbReference type="PROSITE" id="PS51740">
    <property type="entry name" value="SPOVT_ABRB"/>
    <property type="match status" value="2"/>
</dbReference>